<dbReference type="InterPro" id="IPR039422">
    <property type="entry name" value="MarR/SlyA-like"/>
</dbReference>
<dbReference type="SMART" id="SM00347">
    <property type="entry name" value="HTH_MARR"/>
    <property type="match status" value="1"/>
</dbReference>
<dbReference type="EMBL" id="JBBBDM010000002">
    <property type="protein sequence ID" value="MEI5686772.1"/>
    <property type="molecule type" value="Genomic_DNA"/>
</dbReference>
<dbReference type="PROSITE" id="PS50995">
    <property type="entry name" value="HTH_MARR_2"/>
    <property type="match status" value="1"/>
</dbReference>
<dbReference type="InterPro" id="IPR000835">
    <property type="entry name" value="HTH_MarR-typ"/>
</dbReference>
<dbReference type="InterPro" id="IPR036390">
    <property type="entry name" value="WH_DNA-bd_sf"/>
</dbReference>
<evidence type="ECO:0000259" key="4">
    <source>
        <dbReference type="PROSITE" id="PS50995"/>
    </source>
</evidence>
<reference evidence="5 6" key="1">
    <citation type="journal article" date="2013" name="Int. J. Syst. Evol. Microbiol.">
        <title>Sphingomonas kyungheensis sp. nov., a bacterium with ginsenoside-converting activity isolated from soil of a ginseng field.</title>
        <authorList>
            <person name="Son H.M."/>
            <person name="Yang J.E."/>
            <person name="Park Y."/>
            <person name="Han C.K."/>
            <person name="Kim S.G."/>
            <person name="Kook M."/>
            <person name="Yi T.H."/>
        </authorList>
    </citation>
    <scope>NUCLEOTIDE SEQUENCE [LARGE SCALE GENOMIC DNA]</scope>
    <source>
        <strain evidence="5 6">LMG 26582</strain>
    </source>
</reference>
<keyword evidence="1" id="KW-0805">Transcription regulation</keyword>
<keyword evidence="6" id="KW-1185">Reference proteome</keyword>
<feature type="domain" description="HTH marR-type" evidence="4">
    <location>
        <begin position="9"/>
        <end position="142"/>
    </location>
</feature>
<name>A0ABU8H1A7_9SPHN</name>
<evidence type="ECO:0000256" key="2">
    <source>
        <dbReference type="ARBA" id="ARBA00023125"/>
    </source>
</evidence>
<protein>
    <submittedName>
        <fullName evidence="5">MarR family transcriptional regulator</fullName>
    </submittedName>
</protein>
<dbReference type="PRINTS" id="PR00598">
    <property type="entry name" value="HTHMARR"/>
</dbReference>
<gene>
    <name evidence="5" type="ORF">V8201_06730</name>
</gene>
<sequence length="151" mass="16326">MTSPTPAQMRAFSAHLVPLGRRYRRALDNGLAGLSLSHTPALAVMLIGRASEGLRQGALADQLGVEAPSVVPLIDQLERSGFVERRVDSTDKRARLLHLTPAGTTLAAQVEERTAEIRQTLLACIEAEELVIATRVLDRLHATMARLDAQG</sequence>
<evidence type="ECO:0000256" key="1">
    <source>
        <dbReference type="ARBA" id="ARBA00023015"/>
    </source>
</evidence>
<dbReference type="InterPro" id="IPR036388">
    <property type="entry name" value="WH-like_DNA-bd_sf"/>
</dbReference>
<keyword evidence="2" id="KW-0238">DNA-binding</keyword>
<evidence type="ECO:0000256" key="3">
    <source>
        <dbReference type="ARBA" id="ARBA00023163"/>
    </source>
</evidence>
<dbReference type="Proteomes" id="UP001367771">
    <property type="component" value="Unassembled WGS sequence"/>
</dbReference>
<organism evidence="5 6">
    <name type="scientific">Sphingomonas kyungheensis</name>
    <dbReference type="NCBI Taxonomy" id="1069987"/>
    <lineage>
        <taxon>Bacteria</taxon>
        <taxon>Pseudomonadati</taxon>
        <taxon>Pseudomonadota</taxon>
        <taxon>Alphaproteobacteria</taxon>
        <taxon>Sphingomonadales</taxon>
        <taxon>Sphingomonadaceae</taxon>
        <taxon>Sphingomonas</taxon>
    </lineage>
</organism>
<dbReference type="Pfam" id="PF01047">
    <property type="entry name" value="MarR"/>
    <property type="match status" value="1"/>
</dbReference>
<dbReference type="Gene3D" id="1.10.10.10">
    <property type="entry name" value="Winged helix-like DNA-binding domain superfamily/Winged helix DNA-binding domain"/>
    <property type="match status" value="1"/>
</dbReference>
<dbReference type="RefSeq" id="WP_336544803.1">
    <property type="nucleotide sequence ID" value="NZ_JBBBDM010000002.1"/>
</dbReference>
<dbReference type="SUPFAM" id="SSF46785">
    <property type="entry name" value="Winged helix' DNA-binding domain"/>
    <property type="match status" value="1"/>
</dbReference>
<dbReference type="PANTHER" id="PTHR33164">
    <property type="entry name" value="TRANSCRIPTIONAL REGULATOR, MARR FAMILY"/>
    <property type="match status" value="1"/>
</dbReference>
<keyword evidence="3" id="KW-0804">Transcription</keyword>
<dbReference type="PANTHER" id="PTHR33164:SF64">
    <property type="entry name" value="TRANSCRIPTIONAL REGULATOR SLYA"/>
    <property type="match status" value="1"/>
</dbReference>
<evidence type="ECO:0000313" key="5">
    <source>
        <dbReference type="EMBL" id="MEI5686772.1"/>
    </source>
</evidence>
<accession>A0ABU8H1A7</accession>
<evidence type="ECO:0000313" key="6">
    <source>
        <dbReference type="Proteomes" id="UP001367771"/>
    </source>
</evidence>
<comment type="caution">
    <text evidence="5">The sequence shown here is derived from an EMBL/GenBank/DDBJ whole genome shotgun (WGS) entry which is preliminary data.</text>
</comment>
<proteinExistence type="predicted"/>